<keyword evidence="1" id="KW-0812">Transmembrane</keyword>
<dbReference type="EMBL" id="AP012029">
    <property type="protein sequence ID" value="BAJ64556.1"/>
    <property type="molecule type" value="Genomic_DNA"/>
</dbReference>
<evidence type="ECO:0000256" key="1">
    <source>
        <dbReference type="SAM" id="Phobius"/>
    </source>
</evidence>
<dbReference type="STRING" id="926569.ANT_25300"/>
<gene>
    <name evidence="2" type="ordered locus">ANT_25300</name>
</gene>
<reference evidence="2 3" key="1">
    <citation type="submission" date="2010-12" db="EMBL/GenBank/DDBJ databases">
        <title>Whole genome sequence of Anaerolinea thermophila UNI-1.</title>
        <authorList>
            <person name="Narita-Yamada S."/>
            <person name="Kishi E."/>
            <person name="Watanabe Y."/>
            <person name="Takasaki K."/>
            <person name="Ankai A."/>
            <person name="Oguchi A."/>
            <person name="Fukui S."/>
            <person name="Takahashi M."/>
            <person name="Yashiro I."/>
            <person name="Hosoyama A."/>
            <person name="Sekiguchi Y."/>
            <person name="Hanada S."/>
            <person name="Fujita N."/>
        </authorList>
    </citation>
    <scope>NUCLEOTIDE SEQUENCE [LARGE SCALE GENOMIC DNA]</scope>
    <source>
        <strain evidence="3">DSM 14523 / JCM 11388 / NBRC 100420 / UNI-1</strain>
    </source>
</reference>
<dbReference type="HOGENOM" id="CLU_1118189_0_0_0"/>
<dbReference type="eggNOG" id="COG2888">
    <property type="taxonomic scope" value="Bacteria"/>
</dbReference>
<sequence>MDSPLPSTTLTCTQCGGELHPDEGQVFLTCPYCSATVYVDKSRVVFHWYVAPTLDESQARAALYRWMSGNETVKDLDQKSQVVDVQFQYFPLWYLRVKQNGGEIIRLQPAAATAQTEVAHLQIPAGDLRRYESSLDARAVQPTVPLDAALEWTAQSQEKLEVLESALVHVPLYVFRYVFRGKPFTAIVDGSSARVLANLYPAKDELPYRTVGAVAAGVYLCLALIPVIMGLVSGGENATAGFFICTGLGVVIAPLLLMWALWVAAKV</sequence>
<feature type="transmembrane region" description="Helical" evidence="1">
    <location>
        <begin position="238"/>
        <end position="265"/>
    </location>
</feature>
<organism evidence="2 3">
    <name type="scientific">Anaerolinea thermophila (strain DSM 14523 / JCM 11388 / NBRC 100420 / UNI-1)</name>
    <dbReference type="NCBI Taxonomy" id="926569"/>
    <lineage>
        <taxon>Bacteria</taxon>
        <taxon>Bacillati</taxon>
        <taxon>Chloroflexota</taxon>
        <taxon>Anaerolineae</taxon>
        <taxon>Anaerolineales</taxon>
        <taxon>Anaerolineaceae</taxon>
        <taxon>Anaerolinea</taxon>
    </lineage>
</organism>
<name>E8MZK8_ANATU</name>
<dbReference type="Proteomes" id="UP000008922">
    <property type="component" value="Chromosome"/>
</dbReference>
<evidence type="ECO:0000313" key="3">
    <source>
        <dbReference type="Proteomes" id="UP000008922"/>
    </source>
</evidence>
<dbReference type="InParanoid" id="E8MZK8"/>
<keyword evidence="3" id="KW-1185">Reference proteome</keyword>
<evidence type="ECO:0008006" key="4">
    <source>
        <dbReference type="Google" id="ProtNLM"/>
    </source>
</evidence>
<dbReference type="OrthoDB" id="159107at2"/>
<dbReference type="AlphaFoldDB" id="E8MZK8"/>
<keyword evidence="1" id="KW-0472">Membrane</keyword>
<accession>E8MZK8</accession>
<keyword evidence="1" id="KW-1133">Transmembrane helix</keyword>
<dbReference type="RefSeq" id="WP_013560911.1">
    <property type="nucleotide sequence ID" value="NC_014960.1"/>
</dbReference>
<feature type="transmembrane region" description="Helical" evidence="1">
    <location>
        <begin position="211"/>
        <end position="232"/>
    </location>
</feature>
<protein>
    <recommendedName>
        <fullName evidence="4">Zinc ribbon domain-containing protein</fullName>
    </recommendedName>
</protein>
<proteinExistence type="predicted"/>
<dbReference type="KEGG" id="atm:ANT_25300"/>
<evidence type="ECO:0000313" key="2">
    <source>
        <dbReference type="EMBL" id="BAJ64556.1"/>
    </source>
</evidence>